<dbReference type="OrthoDB" id="183655at2157"/>
<keyword evidence="1" id="KW-0969">Cilium</keyword>
<dbReference type="RefSeq" id="WP_089878214.1">
    <property type="nucleotide sequence ID" value="NZ_FOYS01000002.1"/>
</dbReference>
<keyword evidence="1" id="KW-0282">Flagellum</keyword>
<evidence type="ECO:0000313" key="2">
    <source>
        <dbReference type="Proteomes" id="UP000243250"/>
    </source>
</evidence>
<dbReference type="InterPro" id="IPR002774">
    <property type="entry name" value="Flagellin_arc-type"/>
</dbReference>
<dbReference type="Pfam" id="PF01917">
    <property type="entry name" value="Flagellin_arch-type"/>
    <property type="match status" value="1"/>
</dbReference>
<evidence type="ECO:0000313" key="1">
    <source>
        <dbReference type="EMBL" id="SFR43874.1"/>
    </source>
</evidence>
<proteinExistence type="predicted"/>
<accession>A0A1I6GNV6</accession>
<dbReference type="Proteomes" id="UP000243250">
    <property type="component" value="Unassembled WGS sequence"/>
</dbReference>
<dbReference type="PANTHER" id="PTHR42200">
    <property type="entry name" value="ARCHAEAL FLAGELLA-RELATED PROTEIN F-RELATED"/>
    <property type="match status" value="1"/>
</dbReference>
<keyword evidence="2" id="KW-1185">Reference proteome</keyword>
<name>A0A1I6GNV6_9EURY</name>
<protein>
    <submittedName>
        <fullName evidence="1">Flagellar protein FlaG</fullName>
    </submittedName>
</protein>
<dbReference type="STRING" id="555875.SAMN04488124_1332"/>
<dbReference type="AlphaFoldDB" id="A0A1I6GNV6"/>
<sequence length="149" mass="15721">MADVSAPTLILFIASLVIAAGVSGVLINTVTDISSALDDRGADVSKNIRTDMEVISDSESAVYNSTSGNLTLYVKNTGTRSIPATGQSFDVIVDAQYQTDVTVTVVDGETGWQPHGVVKVVVSGLSLDSGDHRAKLIVDGDEEIFQFRT</sequence>
<gene>
    <name evidence="1" type="ORF">SAMN04488124_1332</name>
</gene>
<dbReference type="EMBL" id="FOYS01000002">
    <property type="protein sequence ID" value="SFR43874.1"/>
    <property type="molecule type" value="Genomic_DNA"/>
</dbReference>
<dbReference type="GO" id="GO:0005198">
    <property type="term" value="F:structural molecule activity"/>
    <property type="evidence" value="ECO:0007669"/>
    <property type="project" value="InterPro"/>
</dbReference>
<keyword evidence="1" id="KW-0966">Cell projection</keyword>
<organism evidence="1 2">
    <name type="scientific">Halogeometricum limi</name>
    <dbReference type="NCBI Taxonomy" id="555875"/>
    <lineage>
        <taxon>Archaea</taxon>
        <taxon>Methanobacteriati</taxon>
        <taxon>Methanobacteriota</taxon>
        <taxon>Stenosarchaea group</taxon>
        <taxon>Halobacteria</taxon>
        <taxon>Halobacteriales</taxon>
        <taxon>Haloferacaceae</taxon>
        <taxon>Halogeometricum</taxon>
    </lineage>
</organism>
<dbReference type="GO" id="GO:0097588">
    <property type="term" value="P:archaeal or bacterial-type flagellum-dependent cell motility"/>
    <property type="evidence" value="ECO:0007669"/>
    <property type="project" value="InterPro"/>
</dbReference>
<reference evidence="2" key="1">
    <citation type="submission" date="2016-10" db="EMBL/GenBank/DDBJ databases">
        <authorList>
            <person name="Varghese N."/>
            <person name="Submissions S."/>
        </authorList>
    </citation>
    <scope>NUCLEOTIDE SEQUENCE [LARGE SCALE GENOMIC DNA]</scope>
    <source>
        <strain evidence="2">CGMCC 1.8711</strain>
    </source>
</reference>
<dbReference type="PANTHER" id="PTHR42200:SF2">
    <property type="entry name" value="ARCHAEAL FLAGELLA-RELATED PROTEIN F"/>
    <property type="match status" value="1"/>
</dbReference>